<keyword evidence="8 11" id="KW-0675">Receptor</keyword>
<feature type="transmembrane region" description="Helical" evidence="12">
    <location>
        <begin position="282"/>
        <end position="299"/>
    </location>
</feature>
<feature type="transmembrane region" description="Helical" evidence="12">
    <location>
        <begin position="193"/>
        <end position="214"/>
    </location>
</feature>
<keyword evidence="9" id="KW-0325">Glycoprotein</keyword>
<evidence type="ECO:0000256" key="11">
    <source>
        <dbReference type="RuleBase" id="RU000688"/>
    </source>
</evidence>
<feature type="transmembrane region" description="Helical" evidence="12">
    <location>
        <begin position="20"/>
        <end position="47"/>
    </location>
</feature>
<accession>A0A668RZG0</accession>
<evidence type="ECO:0000256" key="10">
    <source>
        <dbReference type="ARBA" id="ARBA00023224"/>
    </source>
</evidence>
<comment type="similarity">
    <text evidence="11">Belongs to the G-protein coupled receptor 1 family.</text>
</comment>
<keyword evidence="10 11" id="KW-0807">Transducer</keyword>
<evidence type="ECO:0000256" key="5">
    <source>
        <dbReference type="ARBA" id="ARBA00023040"/>
    </source>
</evidence>
<dbReference type="RefSeq" id="XP_031599867.1">
    <property type="nucleotide sequence ID" value="XM_031744007.2"/>
</dbReference>
<feature type="transmembrane region" description="Helical" evidence="12">
    <location>
        <begin position="54"/>
        <end position="75"/>
    </location>
</feature>
<evidence type="ECO:0000256" key="9">
    <source>
        <dbReference type="ARBA" id="ARBA00023180"/>
    </source>
</evidence>
<dbReference type="GO" id="GO:0005886">
    <property type="term" value="C:plasma membrane"/>
    <property type="evidence" value="ECO:0007669"/>
    <property type="project" value="UniProtKB-SubCell"/>
</dbReference>
<keyword evidence="4 12" id="KW-1133">Transmembrane helix</keyword>
<dbReference type="Ensembl" id="ENSOABT00000004878.2">
    <property type="protein sequence ID" value="ENSOABP00000004704.1"/>
    <property type="gene ID" value="ENSOABG00000002698.2"/>
</dbReference>
<evidence type="ECO:0000256" key="6">
    <source>
        <dbReference type="ARBA" id="ARBA00023136"/>
    </source>
</evidence>
<dbReference type="PRINTS" id="PR01735">
    <property type="entry name" value="P2Y13PRNCPTR"/>
</dbReference>
<feature type="transmembrane region" description="Helical" evidence="12">
    <location>
        <begin position="95"/>
        <end position="116"/>
    </location>
</feature>
<evidence type="ECO:0000256" key="12">
    <source>
        <dbReference type="SAM" id="Phobius"/>
    </source>
</evidence>
<evidence type="ECO:0000256" key="1">
    <source>
        <dbReference type="ARBA" id="ARBA00004651"/>
    </source>
</evidence>
<reference evidence="14" key="1">
    <citation type="submission" date="2025-08" db="UniProtKB">
        <authorList>
            <consortium name="Ensembl"/>
        </authorList>
    </citation>
    <scope>IDENTIFICATION</scope>
</reference>
<evidence type="ECO:0000256" key="7">
    <source>
        <dbReference type="ARBA" id="ARBA00023157"/>
    </source>
</evidence>
<evidence type="ECO:0000256" key="2">
    <source>
        <dbReference type="ARBA" id="ARBA00022475"/>
    </source>
</evidence>
<feature type="transmembrane region" description="Helical" evidence="12">
    <location>
        <begin position="235"/>
        <end position="252"/>
    </location>
</feature>
<dbReference type="GeneID" id="116323634"/>
<dbReference type="AlphaFoldDB" id="A0A668RZG0"/>
<proteinExistence type="inferred from homology"/>
<dbReference type="FunFam" id="1.20.1070.10:FF:000049">
    <property type="entry name" value="G-protein coupled receptor 87"/>
    <property type="match status" value="1"/>
</dbReference>
<keyword evidence="15" id="KW-1185">Reference proteome</keyword>
<keyword evidence="7" id="KW-1015">Disulfide bond</keyword>
<dbReference type="Pfam" id="PF00001">
    <property type="entry name" value="7tm_1"/>
    <property type="match status" value="1"/>
</dbReference>
<dbReference type="OMA" id="TERLPCM"/>
<dbReference type="PRINTS" id="PR01157">
    <property type="entry name" value="P2YPURNOCPTR"/>
</dbReference>
<dbReference type="PROSITE" id="PS00237">
    <property type="entry name" value="G_PROTEIN_RECEP_F1_1"/>
    <property type="match status" value="1"/>
</dbReference>
<evidence type="ECO:0000256" key="3">
    <source>
        <dbReference type="ARBA" id="ARBA00022692"/>
    </source>
</evidence>
<name>A0A668RZG0_OREAU</name>
<dbReference type="Gene3D" id="1.20.1070.10">
    <property type="entry name" value="Rhodopsin 7-helix transmembrane proteins"/>
    <property type="match status" value="1"/>
</dbReference>
<keyword evidence="6 12" id="KW-0472">Membrane</keyword>
<dbReference type="PROSITE" id="PS50262">
    <property type="entry name" value="G_PROTEIN_RECEP_F1_2"/>
    <property type="match status" value="1"/>
</dbReference>
<dbReference type="InterPro" id="IPR000276">
    <property type="entry name" value="GPCR_Rhodpsn"/>
</dbReference>
<feature type="transmembrane region" description="Helical" evidence="12">
    <location>
        <begin position="136"/>
        <end position="158"/>
    </location>
</feature>
<organism evidence="14 15">
    <name type="scientific">Oreochromis aureus</name>
    <name type="common">Israeli tilapia</name>
    <name type="synonym">Chromis aureus</name>
    <dbReference type="NCBI Taxonomy" id="47969"/>
    <lineage>
        <taxon>Eukaryota</taxon>
        <taxon>Metazoa</taxon>
        <taxon>Chordata</taxon>
        <taxon>Craniata</taxon>
        <taxon>Vertebrata</taxon>
        <taxon>Euteleostomi</taxon>
        <taxon>Actinopterygii</taxon>
        <taxon>Neopterygii</taxon>
        <taxon>Teleostei</taxon>
        <taxon>Neoteleostei</taxon>
        <taxon>Acanthomorphata</taxon>
        <taxon>Ovalentaria</taxon>
        <taxon>Cichlomorphae</taxon>
        <taxon>Cichliformes</taxon>
        <taxon>Cichlidae</taxon>
        <taxon>African cichlids</taxon>
        <taxon>Pseudocrenilabrinae</taxon>
        <taxon>Oreochromini</taxon>
        <taxon>Oreochromis</taxon>
    </lineage>
</organism>
<sequence>MNNTLSNTTSFKCVRDTSITAVVFPCLYSVLFIVALIMNSLAAWIFFSIQSTSTFLVFLKNVVVADLLMTLTIPLKILTDAGVGSWQLRAFHCRYSAVLFYITMYISILLLGLISLDRYLKIVRPFGKCALQRVRVGQILSVAVWVVMLSLALPNVILSDKPPRPSGNQLKCTSMKSPAGLLWHEGFNYFCQVIFWGTLALMVVCYTFISKKVYESYKASKSSSRAASRKTKAKVFVVVGVFFICFAPFHFVRVPYTLTQTRSPTSDCKAQNAVYFAKETTLWLSATNVCLDPLIYVFLCKVFRRRLTAALCIKSLQKGIDSPTGTSTQLEISQIAYSKRLSHNGTSEPSEQCTLGHN</sequence>
<evidence type="ECO:0000313" key="15">
    <source>
        <dbReference type="Proteomes" id="UP000472276"/>
    </source>
</evidence>
<dbReference type="InterPro" id="IPR017452">
    <property type="entry name" value="GPCR_Rhodpsn_7TM"/>
</dbReference>
<dbReference type="PANTHER" id="PTHR24233">
    <property type="entry name" value="P2Y PURINOCEPTOR-RELATED G-PROTEIN COUPLED RECEPTOR"/>
    <property type="match status" value="1"/>
</dbReference>
<keyword evidence="5 11" id="KW-0297">G-protein coupled receptor</keyword>
<evidence type="ECO:0000256" key="4">
    <source>
        <dbReference type="ARBA" id="ARBA00022989"/>
    </source>
</evidence>
<gene>
    <name evidence="14" type="primary">P2RY13</name>
</gene>
<evidence type="ECO:0000313" key="14">
    <source>
        <dbReference type="Ensembl" id="ENSOABP00000004704.1"/>
    </source>
</evidence>
<protein>
    <recommendedName>
        <fullName evidence="13">G-protein coupled receptors family 1 profile domain-containing protein</fullName>
    </recommendedName>
</protein>
<dbReference type="PRINTS" id="PR00237">
    <property type="entry name" value="GPCRRHODOPSN"/>
</dbReference>
<feature type="domain" description="G-protein coupled receptors family 1 profile" evidence="13">
    <location>
        <begin position="28"/>
        <end position="296"/>
    </location>
</feature>
<dbReference type="PANTHER" id="PTHR24233:SF10">
    <property type="entry name" value="P2Y PURINOCEPTOR 13"/>
    <property type="match status" value="1"/>
</dbReference>
<dbReference type="SUPFAM" id="SSF81321">
    <property type="entry name" value="Family A G protein-coupled receptor-like"/>
    <property type="match status" value="1"/>
</dbReference>
<dbReference type="GO" id="GO:0045028">
    <property type="term" value="F:G protein-coupled purinergic nucleotide receptor activity"/>
    <property type="evidence" value="ECO:0007669"/>
    <property type="project" value="InterPro"/>
</dbReference>
<dbReference type="Proteomes" id="UP000472276">
    <property type="component" value="Unassembled WGS sequence"/>
</dbReference>
<comment type="subcellular location">
    <subcellularLocation>
        <location evidence="1">Cell membrane</location>
        <topology evidence="1">Multi-pass membrane protein</topology>
    </subcellularLocation>
</comment>
<keyword evidence="3 11" id="KW-0812">Transmembrane</keyword>
<keyword evidence="2" id="KW-1003">Cell membrane</keyword>
<dbReference type="InterPro" id="IPR008109">
    <property type="entry name" value="P2Y13_rcpt"/>
</dbReference>
<evidence type="ECO:0000256" key="8">
    <source>
        <dbReference type="ARBA" id="ARBA00023170"/>
    </source>
</evidence>
<reference evidence="14" key="2">
    <citation type="submission" date="2025-09" db="UniProtKB">
        <authorList>
            <consortium name="Ensembl"/>
        </authorList>
    </citation>
    <scope>IDENTIFICATION</scope>
</reference>
<evidence type="ECO:0000259" key="13">
    <source>
        <dbReference type="PROSITE" id="PS50262"/>
    </source>
</evidence>